<feature type="non-terminal residue" evidence="1">
    <location>
        <position position="134"/>
    </location>
</feature>
<keyword evidence="2" id="KW-1185">Reference proteome</keyword>
<gene>
    <name evidence="1" type="primary">ADA2_2</name>
    <name evidence="1" type="ORF">EV182_006525</name>
</gene>
<evidence type="ECO:0000313" key="2">
    <source>
        <dbReference type="Proteomes" id="UP001145114"/>
    </source>
</evidence>
<dbReference type="Proteomes" id="UP001145114">
    <property type="component" value="Unassembled WGS sequence"/>
</dbReference>
<evidence type="ECO:0000313" key="1">
    <source>
        <dbReference type="EMBL" id="KAJ1677265.1"/>
    </source>
</evidence>
<accession>A0ACC1HMM7</accession>
<sequence>MTVTHRKRNATANVSNDVGQKFYCDNCQANVTDTVRVTCDVCPEFDLCVQCFSRGAECGDHRNDHPYRVESRHRFPIFAEDWSADEELLLIEGLMQFGMGNWAEAAEYVGTKTKEECERHYIEIYVNSDTWPLP</sequence>
<protein>
    <submittedName>
        <fullName evidence="1">Transcriptional adapter ada2</fullName>
    </submittedName>
</protein>
<name>A0ACC1HMM7_9FUNG</name>
<comment type="caution">
    <text evidence="1">The sequence shown here is derived from an EMBL/GenBank/DDBJ whole genome shotgun (WGS) entry which is preliminary data.</text>
</comment>
<organism evidence="1 2">
    <name type="scientific">Spiromyces aspiralis</name>
    <dbReference type="NCBI Taxonomy" id="68401"/>
    <lineage>
        <taxon>Eukaryota</taxon>
        <taxon>Fungi</taxon>
        <taxon>Fungi incertae sedis</taxon>
        <taxon>Zoopagomycota</taxon>
        <taxon>Kickxellomycotina</taxon>
        <taxon>Kickxellomycetes</taxon>
        <taxon>Kickxellales</taxon>
        <taxon>Kickxellaceae</taxon>
        <taxon>Spiromyces</taxon>
    </lineage>
</organism>
<dbReference type="EMBL" id="JAMZIH010002720">
    <property type="protein sequence ID" value="KAJ1677265.1"/>
    <property type="molecule type" value="Genomic_DNA"/>
</dbReference>
<reference evidence="1" key="1">
    <citation type="submission" date="2022-06" db="EMBL/GenBank/DDBJ databases">
        <title>Phylogenomic reconstructions and comparative analyses of Kickxellomycotina fungi.</title>
        <authorList>
            <person name="Reynolds N.K."/>
            <person name="Stajich J.E."/>
            <person name="Barry K."/>
            <person name="Grigoriev I.V."/>
            <person name="Crous P."/>
            <person name="Smith M.E."/>
        </authorList>
    </citation>
    <scope>NUCLEOTIDE SEQUENCE</scope>
    <source>
        <strain evidence="1">RSA 2271</strain>
    </source>
</reference>
<proteinExistence type="predicted"/>